<keyword evidence="3" id="KW-1185">Reference proteome</keyword>
<name>A0A6M5YYL8_9BACT</name>
<accession>A0A6M5YYL8</accession>
<evidence type="ECO:0000313" key="3">
    <source>
        <dbReference type="Proteomes" id="UP000503447"/>
    </source>
</evidence>
<feature type="region of interest" description="Disordered" evidence="1">
    <location>
        <begin position="119"/>
        <end position="170"/>
    </location>
</feature>
<proteinExistence type="predicted"/>
<dbReference type="KEGG" id="ftj:FTUN_6155"/>
<evidence type="ECO:0000256" key="1">
    <source>
        <dbReference type="SAM" id="MobiDB-lite"/>
    </source>
</evidence>
<reference evidence="3" key="1">
    <citation type="submission" date="2020-05" db="EMBL/GenBank/DDBJ databases">
        <title>Frigoriglobus tundricola gen. nov., sp. nov., a psychrotolerant cellulolytic planctomycete of the family Gemmataceae with two divergent copies of 16S rRNA gene.</title>
        <authorList>
            <person name="Kulichevskaya I.S."/>
            <person name="Ivanova A.A."/>
            <person name="Naumoff D.G."/>
            <person name="Beletsky A.V."/>
            <person name="Rijpstra W.I.C."/>
            <person name="Sinninghe Damste J.S."/>
            <person name="Mardanov A.V."/>
            <person name="Ravin N.V."/>
            <person name="Dedysh S.N."/>
        </authorList>
    </citation>
    <scope>NUCLEOTIDE SEQUENCE [LARGE SCALE GENOMIC DNA]</scope>
    <source>
        <strain evidence="3">PL17</strain>
    </source>
</reference>
<gene>
    <name evidence="2" type="ORF">FTUN_6155</name>
</gene>
<sequence>MLSVTARAELNGCRDSPEVRPGVHEWRTRRAPAVGGTAPVSDRTGADAIRASLTARPVRTIAETADRLARSTGIRRQPTRTRAFRAGLGFTYERVRAIPIPKKALAEHVGTPRAFLDTQLNPRPDAAGAGRVGLRRLQGRHQSPLSQLGATSAEPSKARMTPNFQSVERP</sequence>
<dbReference type="EMBL" id="CP053452">
    <property type="protein sequence ID" value="QJW98560.1"/>
    <property type="molecule type" value="Genomic_DNA"/>
</dbReference>
<protein>
    <submittedName>
        <fullName evidence="2">Uncharacterized protein</fullName>
    </submittedName>
</protein>
<feature type="compositionally biased region" description="Polar residues" evidence="1">
    <location>
        <begin position="140"/>
        <end position="154"/>
    </location>
</feature>
<organism evidence="2 3">
    <name type="scientific">Frigoriglobus tundricola</name>
    <dbReference type="NCBI Taxonomy" id="2774151"/>
    <lineage>
        <taxon>Bacteria</taxon>
        <taxon>Pseudomonadati</taxon>
        <taxon>Planctomycetota</taxon>
        <taxon>Planctomycetia</taxon>
        <taxon>Gemmatales</taxon>
        <taxon>Gemmataceae</taxon>
        <taxon>Frigoriglobus</taxon>
    </lineage>
</organism>
<dbReference type="Proteomes" id="UP000503447">
    <property type="component" value="Chromosome"/>
</dbReference>
<dbReference type="AlphaFoldDB" id="A0A6M5YYL8"/>
<evidence type="ECO:0000313" key="2">
    <source>
        <dbReference type="EMBL" id="QJW98560.1"/>
    </source>
</evidence>